<dbReference type="AlphaFoldDB" id="A0A6G0ZQY6"/>
<evidence type="ECO:0000256" key="8">
    <source>
        <dbReference type="RuleBase" id="RU000501"/>
    </source>
</evidence>
<dbReference type="InterPro" id="IPR001585">
    <property type="entry name" value="TAL/FSA"/>
</dbReference>
<dbReference type="NCBIfam" id="NF009001">
    <property type="entry name" value="PRK12346.1"/>
    <property type="match status" value="1"/>
</dbReference>
<dbReference type="Proteomes" id="UP000478052">
    <property type="component" value="Unassembled WGS sequence"/>
</dbReference>
<sequence length="383" mass="43023">FLQVVPTSLNHRASLVQNLLLVNNKPPFTLVRIVNCLQYKYTTYILYFIKMTEPSSKKSKMSALAQLKNFTVVVADTGDFETMKKYKPTDATTNPSLILAAAKMPQYKDLISKALKLAVANGKTIEEQTEEAMDNLVVLFGTEILSLIPGRVSTEVDARLSFDKEASIAKAIKYIKMYEKAGIPKERVLIKLASTWEGIQAAKVLEQEHGIHCNLTLLFSLYQAIACAESDVTLISPFVGRILDWHVANTDKKSFEPLNDPGVQSVTKIYNYFKKFNYKTVVMGASFRNIGEIKALAGCDLLTISPKLLEELELSNEPLTEYLTVKNGKASDLNKIQIDEAKFRWEMNEDKMANDKLSEGIRNFAADSRKLEKILTEMLSKIN</sequence>
<dbReference type="FunFam" id="3.20.20.70:FF:000088">
    <property type="entry name" value="Transaldolase"/>
    <property type="match status" value="1"/>
</dbReference>
<dbReference type="CDD" id="cd00957">
    <property type="entry name" value="Transaldolase_TalAB"/>
    <property type="match status" value="1"/>
</dbReference>
<evidence type="ECO:0000256" key="2">
    <source>
        <dbReference type="ARBA" id="ARBA00008012"/>
    </source>
</evidence>
<gene>
    <name evidence="9" type="ORF">FWK35_00001358</name>
</gene>
<evidence type="ECO:0000256" key="5">
    <source>
        <dbReference type="ARBA" id="ARBA00023126"/>
    </source>
</evidence>
<dbReference type="EC" id="2.2.1.2" evidence="3 8"/>
<keyword evidence="6" id="KW-0704">Schiff base</keyword>
<reference evidence="9 10" key="1">
    <citation type="submission" date="2019-08" db="EMBL/GenBank/DDBJ databases">
        <title>Whole genome of Aphis craccivora.</title>
        <authorList>
            <person name="Voronova N.V."/>
            <person name="Shulinski R.S."/>
            <person name="Bandarenka Y.V."/>
            <person name="Zhorov D.G."/>
            <person name="Warner D."/>
        </authorList>
    </citation>
    <scope>NUCLEOTIDE SEQUENCE [LARGE SCALE GENOMIC DNA]</scope>
    <source>
        <strain evidence="9">180601</strain>
        <tissue evidence="9">Whole Body</tissue>
    </source>
</reference>
<comment type="pathway">
    <text evidence="1 8">Carbohydrate degradation; pentose phosphate pathway; D-glyceraldehyde 3-phosphate and beta-D-fructose 6-phosphate from D-ribose 5-phosphate and D-xylulose 5-phosphate (non-oxidative stage): step 2/3.</text>
</comment>
<dbReference type="UniPathway" id="UPA00115">
    <property type="reaction ID" value="UER00414"/>
</dbReference>
<organism evidence="9 10">
    <name type="scientific">Aphis craccivora</name>
    <name type="common">Cowpea aphid</name>
    <dbReference type="NCBI Taxonomy" id="307492"/>
    <lineage>
        <taxon>Eukaryota</taxon>
        <taxon>Metazoa</taxon>
        <taxon>Ecdysozoa</taxon>
        <taxon>Arthropoda</taxon>
        <taxon>Hexapoda</taxon>
        <taxon>Insecta</taxon>
        <taxon>Pterygota</taxon>
        <taxon>Neoptera</taxon>
        <taxon>Paraneoptera</taxon>
        <taxon>Hemiptera</taxon>
        <taxon>Sternorrhyncha</taxon>
        <taxon>Aphidomorpha</taxon>
        <taxon>Aphidoidea</taxon>
        <taxon>Aphididae</taxon>
        <taxon>Aphidini</taxon>
        <taxon>Aphis</taxon>
        <taxon>Aphis</taxon>
    </lineage>
</organism>
<evidence type="ECO:0000256" key="1">
    <source>
        <dbReference type="ARBA" id="ARBA00004857"/>
    </source>
</evidence>
<dbReference type="GO" id="GO:0005975">
    <property type="term" value="P:carbohydrate metabolic process"/>
    <property type="evidence" value="ECO:0007669"/>
    <property type="project" value="InterPro"/>
</dbReference>
<keyword evidence="4 8" id="KW-0808">Transferase</keyword>
<dbReference type="GO" id="GO:0005737">
    <property type="term" value="C:cytoplasm"/>
    <property type="evidence" value="ECO:0007669"/>
    <property type="project" value="InterPro"/>
</dbReference>
<protein>
    <recommendedName>
        <fullName evidence="3 8">Transaldolase</fullName>
        <ecNumber evidence="3 8">2.2.1.2</ecNumber>
    </recommendedName>
</protein>
<evidence type="ECO:0000256" key="3">
    <source>
        <dbReference type="ARBA" id="ARBA00013151"/>
    </source>
</evidence>
<evidence type="ECO:0000256" key="4">
    <source>
        <dbReference type="ARBA" id="ARBA00022679"/>
    </source>
</evidence>
<accession>A0A6G0ZQY6</accession>
<dbReference type="NCBIfam" id="TIGR00874">
    <property type="entry name" value="talAB"/>
    <property type="match status" value="1"/>
</dbReference>
<comment type="catalytic activity">
    <reaction evidence="7 8">
        <text>D-sedoheptulose 7-phosphate + D-glyceraldehyde 3-phosphate = D-erythrose 4-phosphate + beta-D-fructose 6-phosphate</text>
        <dbReference type="Rhea" id="RHEA:17053"/>
        <dbReference type="ChEBI" id="CHEBI:16897"/>
        <dbReference type="ChEBI" id="CHEBI:57483"/>
        <dbReference type="ChEBI" id="CHEBI:57634"/>
        <dbReference type="ChEBI" id="CHEBI:59776"/>
        <dbReference type="EC" id="2.2.1.2"/>
    </reaction>
</comment>
<comment type="function">
    <text evidence="8">Catalyzes the rate-limiting step of the non-oxidative phase in the pentose phosphate pathway. Catalyzes the reversible conversion of sedheptulose-7-phosphate and D-glyceraldehyde 3-phosphate into erythrose-4-phosphate and beta-D-fructose 6-phosphate.</text>
</comment>
<dbReference type="PANTHER" id="PTHR10683">
    <property type="entry name" value="TRANSALDOLASE"/>
    <property type="match status" value="1"/>
</dbReference>
<name>A0A6G0ZQY6_APHCR</name>
<dbReference type="Pfam" id="PF00923">
    <property type="entry name" value="TAL_FSA"/>
    <property type="match status" value="1"/>
</dbReference>
<evidence type="ECO:0000313" key="9">
    <source>
        <dbReference type="EMBL" id="KAF0773603.1"/>
    </source>
</evidence>
<dbReference type="InterPro" id="IPR013785">
    <property type="entry name" value="Aldolase_TIM"/>
</dbReference>
<evidence type="ECO:0000313" key="10">
    <source>
        <dbReference type="Proteomes" id="UP000478052"/>
    </source>
</evidence>
<dbReference type="PANTHER" id="PTHR10683:SF18">
    <property type="entry name" value="TRANSALDOLASE"/>
    <property type="match status" value="1"/>
</dbReference>
<dbReference type="SUPFAM" id="SSF51569">
    <property type="entry name" value="Aldolase"/>
    <property type="match status" value="1"/>
</dbReference>
<dbReference type="PROSITE" id="PS00958">
    <property type="entry name" value="TRANSALDOLASE_2"/>
    <property type="match status" value="1"/>
</dbReference>
<evidence type="ECO:0000256" key="7">
    <source>
        <dbReference type="ARBA" id="ARBA00048810"/>
    </source>
</evidence>
<dbReference type="OrthoDB" id="2015515at2759"/>
<dbReference type="PROSITE" id="PS01054">
    <property type="entry name" value="TRANSALDOLASE_1"/>
    <property type="match status" value="1"/>
</dbReference>
<dbReference type="InterPro" id="IPR018225">
    <property type="entry name" value="Transaldolase_AS"/>
</dbReference>
<proteinExistence type="inferred from homology"/>
<dbReference type="EMBL" id="VUJU01000046">
    <property type="protein sequence ID" value="KAF0773603.1"/>
    <property type="molecule type" value="Genomic_DNA"/>
</dbReference>
<evidence type="ECO:0000256" key="6">
    <source>
        <dbReference type="ARBA" id="ARBA00023270"/>
    </source>
</evidence>
<comment type="caution">
    <text evidence="9">The sequence shown here is derived from an EMBL/GenBank/DDBJ whole genome shotgun (WGS) entry which is preliminary data.</text>
</comment>
<dbReference type="Gene3D" id="3.20.20.70">
    <property type="entry name" value="Aldolase class I"/>
    <property type="match status" value="1"/>
</dbReference>
<feature type="non-terminal residue" evidence="9">
    <location>
        <position position="1"/>
    </location>
</feature>
<comment type="similarity">
    <text evidence="2">Belongs to the transaldolase family. Type 1 subfamily.</text>
</comment>
<keyword evidence="10" id="KW-1185">Reference proteome</keyword>
<dbReference type="GO" id="GO:0009052">
    <property type="term" value="P:pentose-phosphate shunt, non-oxidative branch"/>
    <property type="evidence" value="ECO:0007669"/>
    <property type="project" value="TreeGrafter"/>
</dbReference>
<keyword evidence="5 8" id="KW-0570">Pentose shunt</keyword>
<dbReference type="GO" id="GO:0004801">
    <property type="term" value="F:transaldolase activity"/>
    <property type="evidence" value="ECO:0007669"/>
    <property type="project" value="UniProtKB-EC"/>
</dbReference>
<dbReference type="InterPro" id="IPR004730">
    <property type="entry name" value="Transaldolase_1"/>
</dbReference>
<dbReference type="HAMAP" id="MF_00492">
    <property type="entry name" value="Transaldolase_1"/>
    <property type="match status" value="1"/>
</dbReference>